<feature type="transmembrane region" description="Helical" evidence="9">
    <location>
        <begin position="20"/>
        <end position="41"/>
    </location>
</feature>
<evidence type="ECO:0000313" key="12">
    <source>
        <dbReference type="EMBL" id="QHT66697.1"/>
    </source>
</evidence>
<evidence type="ECO:0000259" key="11">
    <source>
        <dbReference type="Pfam" id="PF18962"/>
    </source>
</evidence>
<dbReference type="Gene3D" id="3.40.390.10">
    <property type="entry name" value="Collagenase (Catalytic Domain)"/>
    <property type="match status" value="1"/>
</dbReference>
<dbReference type="EMBL" id="CP048222">
    <property type="protein sequence ID" value="QHT66697.1"/>
    <property type="molecule type" value="Genomic_DNA"/>
</dbReference>
<evidence type="ECO:0000256" key="8">
    <source>
        <dbReference type="ARBA" id="ARBA00023157"/>
    </source>
</evidence>
<name>A0A6C0GFI3_9BACT</name>
<comment type="similarity">
    <text evidence="1">Belongs to the peptidase M43B family.</text>
</comment>
<protein>
    <submittedName>
        <fullName evidence="12">T9SS type A sorting domain-containing protein</fullName>
    </submittedName>
</protein>
<keyword evidence="3" id="KW-0479">Metal-binding</keyword>
<accession>A0A6C0GFI3</accession>
<evidence type="ECO:0000256" key="1">
    <source>
        <dbReference type="ARBA" id="ARBA00008721"/>
    </source>
</evidence>
<dbReference type="CDD" id="cd04275">
    <property type="entry name" value="ZnMc_pappalysin_like"/>
    <property type="match status" value="1"/>
</dbReference>
<organism evidence="12 13">
    <name type="scientific">Rhodocytophaga rosea</name>
    <dbReference type="NCBI Taxonomy" id="2704465"/>
    <lineage>
        <taxon>Bacteria</taxon>
        <taxon>Pseudomonadati</taxon>
        <taxon>Bacteroidota</taxon>
        <taxon>Cytophagia</taxon>
        <taxon>Cytophagales</taxon>
        <taxon>Rhodocytophagaceae</taxon>
        <taxon>Rhodocytophaga</taxon>
    </lineage>
</organism>
<keyword evidence="13" id="KW-1185">Reference proteome</keyword>
<sequence length="447" mass="49970">MRTTISKTQINHKQAAFLPVFSPLVYLLCIFFICSPLLTFAQDYQRCLATRYDSLLAIKYPGLPDSKRHLNALINKKRASARIHAVEGVIVIPVVVHVVHHTASGAIGGASNGNISKEQIDSQIEVLNEDYRRKIGTNGYNDNPVGDDMEIEFRLATRDPNGKSTEGVTRTYNTKESFDIDQDDETLKSIIVWPTDRYLNIWVTTLKNRYLGYAQFPVVDNVGGLPDLGKLANTDGVVINHANFGKNTGTVTSNTYGDGRTTTHEVAHWLGLLHTWGDENCGEDYCADTPSAEGPNNTVNCDEMFSDCQGTFTQNMIENFLDYSPDKCMNVFTQDQKGRIHSVLELSPRRATLIKRSGEAFESGLVTMKLYPNPAKDDKVTIQLTYTNLNEISFQVVSVTGKRMNELNYRLSGNKIELNTRNLPVGLYIVQVSSPKETRTARLMVVR</sequence>
<evidence type="ECO:0000259" key="10">
    <source>
        <dbReference type="Pfam" id="PF05572"/>
    </source>
</evidence>
<dbReference type="Proteomes" id="UP000480178">
    <property type="component" value="Chromosome"/>
</dbReference>
<dbReference type="InterPro" id="IPR026444">
    <property type="entry name" value="Secre_tail"/>
</dbReference>
<evidence type="ECO:0000256" key="7">
    <source>
        <dbReference type="ARBA" id="ARBA00023049"/>
    </source>
</evidence>
<dbReference type="InterPro" id="IPR008754">
    <property type="entry name" value="Peptidase_M43"/>
</dbReference>
<keyword evidence="4" id="KW-0732">Signal</keyword>
<evidence type="ECO:0000313" key="13">
    <source>
        <dbReference type="Proteomes" id="UP000480178"/>
    </source>
</evidence>
<keyword evidence="9" id="KW-1133">Transmembrane helix</keyword>
<proteinExistence type="inferred from homology"/>
<reference evidence="12 13" key="1">
    <citation type="submission" date="2020-01" db="EMBL/GenBank/DDBJ databases">
        <authorList>
            <person name="Kim M.K."/>
        </authorList>
    </citation>
    <scope>NUCLEOTIDE SEQUENCE [LARGE SCALE GENOMIC DNA]</scope>
    <source>
        <strain evidence="12 13">172606-1</strain>
    </source>
</reference>
<dbReference type="PANTHER" id="PTHR47466">
    <property type="match status" value="1"/>
</dbReference>
<dbReference type="GO" id="GO:0006508">
    <property type="term" value="P:proteolysis"/>
    <property type="evidence" value="ECO:0007669"/>
    <property type="project" value="UniProtKB-KW"/>
</dbReference>
<dbReference type="InterPro" id="IPR024079">
    <property type="entry name" value="MetalloPept_cat_dom_sf"/>
</dbReference>
<keyword evidence="5" id="KW-0378">Hydrolase</keyword>
<keyword evidence="6" id="KW-0862">Zinc</keyword>
<dbReference type="NCBIfam" id="TIGR04183">
    <property type="entry name" value="Por_Secre_tail"/>
    <property type="match status" value="1"/>
</dbReference>
<evidence type="ECO:0000256" key="3">
    <source>
        <dbReference type="ARBA" id="ARBA00022723"/>
    </source>
</evidence>
<dbReference type="GO" id="GO:0046872">
    <property type="term" value="F:metal ion binding"/>
    <property type="evidence" value="ECO:0007669"/>
    <property type="project" value="UniProtKB-KW"/>
</dbReference>
<dbReference type="AlphaFoldDB" id="A0A6C0GFI3"/>
<evidence type="ECO:0000256" key="6">
    <source>
        <dbReference type="ARBA" id="ARBA00022833"/>
    </source>
</evidence>
<gene>
    <name evidence="12" type="ORF">GXP67_08515</name>
</gene>
<dbReference type="SUPFAM" id="SSF55486">
    <property type="entry name" value="Metalloproteases ('zincins'), catalytic domain"/>
    <property type="match status" value="1"/>
</dbReference>
<dbReference type="KEGG" id="rhoz:GXP67_08515"/>
<dbReference type="Pfam" id="PF05572">
    <property type="entry name" value="Peptidase_M43"/>
    <property type="match status" value="1"/>
</dbReference>
<dbReference type="Pfam" id="PF18962">
    <property type="entry name" value="Por_Secre_tail"/>
    <property type="match status" value="1"/>
</dbReference>
<feature type="domain" description="Secretion system C-terminal sorting" evidence="11">
    <location>
        <begin position="370"/>
        <end position="445"/>
    </location>
</feature>
<keyword evidence="8" id="KW-1015">Disulfide bond</keyword>
<keyword evidence="7" id="KW-0482">Metalloprotease</keyword>
<dbReference type="RefSeq" id="WP_162442750.1">
    <property type="nucleotide sequence ID" value="NZ_CP048222.1"/>
</dbReference>
<keyword evidence="2" id="KW-0645">Protease</keyword>
<dbReference type="GO" id="GO:0008237">
    <property type="term" value="F:metallopeptidase activity"/>
    <property type="evidence" value="ECO:0007669"/>
    <property type="project" value="UniProtKB-KW"/>
</dbReference>
<keyword evidence="9" id="KW-0472">Membrane</keyword>
<evidence type="ECO:0000256" key="2">
    <source>
        <dbReference type="ARBA" id="ARBA00022670"/>
    </source>
</evidence>
<keyword evidence="9" id="KW-0812">Transmembrane</keyword>
<dbReference type="PANTHER" id="PTHR47466:SF1">
    <property type="entry name" value="METALLOPROTEASE MEP1 (AFU_ORTHOLOGUE AFUA_1G07730)-RELATED"/>
    <property type="match status" value="1"/>
</dbReference>
<evidence type="ECO:0000256" key="5">
    <source>
        <dbReference type="ARBA" id="ARBA00022801"/>
    </source>
</evidence>
<evidence type="ECO:0000256" key="4">
    <source>
        <dbReference type="ARBA" id="ARBA00022729"/>
    </source>
</evidence>
<feature type="domain" description="Peptidase M43 pregnancy-associated plasma-A" evidence="10">
    <location>
        <begin position="192"/>
        <end position="345"/>
    </location>
</feature>
<evidence type="ECO:0000256" key="9">
    <source>
        <dbReference type="SAM" id="Phobius"/>
    </source>
</evidence>